<dbReference type="PROSITE" id="PS00330">
    <property type="entry name" value="HEMOLYSIN_CALCIUM"/>
    <property type="match status" value="2"/>
</dbReference>
<dbReference type="Pfam" id="PF00353">
    <property type="entry name" value="HemolysinCabind"/>
    <property type="match status" value="2"/>
</dbReference>
<feature type="domain" description="DUF4214" evidence="1">
    <location>
        <begin position="432"/>
        <end position="502"/>
    </location>
</feature>
<dbReference type="GO" id="GO:0005509">
    <property type="term" value="F:calcium ion binding"/>
    <property type="evidence" value="ECO:0007669"/>
    <property type="project" value="InterPro"/>
</dbReference>
<dbReference type="InterPro" id="IPR018511">
    <property type="entry name" value="Hemolysin-typ_Ca-bd_CS"/>
</dbReference>
<evidence type="ECO:0000313" key="2">
    <source>
        <dbReference type="EMBL" id="SFC23328.1"/>
    </source>
</evidence>
<dbReference type="InterPro" id="IPR025282">
    <property type="entry name" value="DUF4214"/>
</dbReference>
<gene>
    <name evidence="2" type="ORF">SAMN05216204_104253</name>
</gene>
<dbReference type="EMBL" id="FOLD01000004">
    <property type="protein sequence ID" value="SFC23328.1"/>
    <property type="molecule type" value="Genomic_DNA"/>
</dbReference>
<dbReference type="STRING" id="1164594.SAMN05216204_104253"/>
<dbReference type="SUPFAM" id="SSF51120">
    <property type="entry name" value="beta-Roll"/>
    <property type="match status" value="1"/>
</dbReference>
<keyword evidence="3" id="KW-1185">Reference proteome</keyword>
<dbReference type="OrthoDB" id="480426at2"/>
<dbReference type="InterPro" id="IPR011049">
    <property type="entry name" value="Serralysin-like_metalloprot_C"/>
</dbReference>
<accession>A0A1I1HMW5</accession>
<dbReference type="Pfam" id="PF13946">
    <property type="entry name" value="DUF4214"/>
    <property type="match status" value="1"/>
</dbReference>
<reference evidence="3" key="1">
    <citation type="submission" date="2016-10" db="EMBL/GenBank/DDBJ databases">
        <authorList>
            <person name="Varghese N."/>
            <person name="Submissions S."/>
        </authorList>
    </citation>
    <scope>NUCLEOTIDE SEQUENCE [LARGE SCALE GENOMIC DNA]</scope>
    <source>
        <strain evidence="3">CGMCC 1.12041</strain>
    </source>
</reference>
<evidence type="ECO:0000259" key="1">
    <source>
        <dbReference type="Pfam" id="PF13946"/>
    </source>
</evidence>
<dbReference type="Proteomes" id="UP000198639">
    <property type="component" value="Unassembled WGS sequence"/>
</dbReference>
<organism evidence="2 3">
    <name type="scientific">Massilia yuzhufengensis</name>
    <dbReference type="NCBI Taxonomy" id="1164594"/>
    <lineage>
        <taxon>Bacteria</taxon>
        <taxon>Pseudomonadati</taxon>
        <taxon>Pseudomonadota</taxon>
        <taxon>Betaproteobacteria</taxon>
        <taxon>Burkholderiales</taxon>
        <taxon>Oxalobacteraceae</taxon>
        <taxon>Telluria group</taxon>
        <taxon>Massilia</taxon>
    </lineage>
</organism>
<dbReference type="Gene3D" id="1.10.3130.20">
    <property type="entry name" value="Phycobilisome linker domain"/>
    <property type="match status" value="1"/>
</dbReference>
<name>A0A1I1HMW5_9BURK</name>
<dbReference type="AlphaFoldDB" id="A0A1I1HMW5"/>
<dbReference type="InterPro" id="IPR001343">
    <property type="entry name" value="Hemolysn_Ca-bd"/>
</dbReference>
<protein>
    <recommendedName>
        <fullName evidence="1">DUF4214 domain-containing protein</fullName>
    </recommendedName>
</protein>
<dbReference type="PRINTS" id="PR00313">
    <property type="entry name" value="CABNDNGRPT"/>
</dbReference>
<dbReference type="Gene3D" id="2.160.20.160">
    <property type="match status" value="1"/>
</dbReference>
<dbReference type="RefSeq" id="WP_091872405.1">
    <property type="nucleotide sequence ID" value="NZ_FOLD01000004.1"/>
</dbReference>
<dbReference type="InterPro" id="IPR038255">
    <property type="entry name" value="PBS_linker_sf"/>
</dbReference>
<sequence length="515" mass="55051">MSIYLPFPQEIDYNYRLTPQQIAKADIALVTVWKPFVATIQHAPGFIENWDLSATMVGGLYAIDVVAGELYEFSSKAYWAPSITVYDAAGFELSVSNGSNRYSLNSITTGFVAAETGRIYVQAYAQHSPVFANADLSIRRDVDNSKGTAGNDHFVRDAFQGVHTGFWGGAGNDLIESSVPYQTNYLYGGDGWDVIKTAYGSGSLARVDGGTGIDTLWLPSVSSASASLTAKGSGPFAFTAPTKEWLVVGSDTHFKGIEFVRFSDRTVSVADLRGYVAFTVDSDAGDYLRGDNLDNKIDADLGADELSGFGGNDTLSSGRGDDFLFGGAGNDHLTGGVGIDTALFAGSRANFTFELVDGALRARDRTGGEGVDTLVGIERAMFNDATISFETTGTAAQAFRLYKAVFDRAPDPAGLAFWKHQLASGLGVQQMAAELAKSQEFKTKFGDSPANADLLKAVYQNVLHRAADAAGYTFWLDALDKRVVSIPELIAAFSDSTENVAQVVGLMQLGYEVLG</sequence>
<proteinExistence type="predicted"/>
<evidence type="ECO:0000313" key="3">
    <source>
        <dbReference type="Proteomes" id="UP000198639"/>
    </source>
</evidence>